<evidence type="ECO:0000256" key="2">
    <source>
        <dbReference type="SAM" id="SignalP"/>
    </source>
</evidence>
<dbReference type="RefSeq" id="WP_209974138.1">
    <property type="nucleotide sequence ID" value="NZ_JAGGLB010000015.1"/>
</dbReference>
<dbReference type="Proteomes" id="UP001519287">
    <property type="component" value="Unassembled WGS sequence"/>
</dbReference>
<keyword evidence="1" id="KW-0175">Coiled coil</keyword>
<name>A0ABS4J0G3_9BACL</name>
<organism evidence="3 4">
    <name type="scientific">Paenibacillus eucommiae</name>
    <dbReference type="NCBI Taxonomy" id="1355755"/>
    <lineage>
        <taxon>Bacteria</taxon>
        <taxon>Bacillati</taxon>
        <taxon>Bacillota</taxon>
        <taxon>Bacilli</taxon>
        <taxon>Bacillales</taxon>
        <taxon>Paenibacillaceae</taxon>
        <taxon>Paenibacillus</taxon>
    </lineage>
</organism>
<keyword evidence="2" id="KW-0732">Signal</keyword>
<accession>A0ABS4J0G3</accession>
<reference evidence="3 4" key="1">
    <citation type="submission" date="2021-03" db="EMBL/GenBank/DDBJ databases">
        <title>Genomic Encyclopedia of Type Strains, Phase IV (KMG-IV): sequencing the most valuable type-strain genomes for metagenomic binning, comparative biology and taxonomic classification.</title>
        <authorList>
            <person name="Goeker M."/>
        </authorList>
    </citation>
    <scope>NUCLEOTIDE SEQUENCE [LARGE SCALE GENOMIC DNA]</scope>
    <source>
        <strain evidence="3 4">DSM 26048</strain>
    </source>
</reference>
<sequence length="362" mass="41239">MKTRVICCLLACLLLLQMPLTIFPLSFAEEAFDPDEAKALLQKGLTIYEIDREVARLNEQDKKIADQIQATNLDVVKQGNKVQESRKHAGRVLRAYYTGDRDSIWLLMFSLKSFSDVLKTYEYLHMIVQNDQRALDKFSASYEQLKVLQVKLEASRVELQKTKSAYLTQRERLVKLQEELDKQLAITAQAKAVEEQIKSLNKEWEEKGLPLFRQFFEALSLAFVDLPELFTKDGGKNISLDGTDGATFTLSDGSMNEFLQSKDALFTNLSFRFTGGKVIVSGKRDNEDIVIQGNFILIEGKDMNEVRFTVDQLDFNGYQLPDTTITSLLEEFGLSFFPRKTVPIEVTSVTPQEGKLIVKLKF</sequence>
<feature type="signal peptide" evidence="2">
    <location>
        <begin position="1"/>
        <end position="28"/>
    </location>
</feature>
<feature type="chain" id="PRO_5046503331" evidence="2">
    <location>
        <begin position="29"/>
        <end position="362"/>
    </location>
</feature>
<keyword evidence="4" id="KW-1185">Reference proteome</keyword>
<dbReference type="EMBL" id="JAGGLB010000015">
    <property type="protein sequence ID" value="MBP1992815.1"/>
    <property type="molecule type" value="Genomic_DNA"/>
</dbReference>
<gene>
    <name evidence="3" type="ORF">J2Z66_004428</name>
</gene>
<evidence type="ECO:0000313" key="4">
    <source>
        <dbReference type="Proteomes" id="UP001519287"/>
    </source>
</evidence>
<protein>
    <submittedName>
        <fullName evidence="3">Peptidoglycan hydrolase CwlO-like protein</fullName>
    </submittedName>
</protein>
<proteinExistence type="predicted"/>
<comment type="caution">
    <text evidence="3">The sequence shown here is derived from an EMBL/GenBank/DDBJ whole genome shotgun (WGS) entry which is preliminary data.</text>
</comment>
<dbReference type="Gene3D" id="6.10.250.3150">
    <property type="match status" value="1"/>
</dbReference>
<evidence type="ECO:0000256" key="1">
    <source>
        <dbReference type="SAM" id="Coils"/>
    </source>
</evidence>
<evidence type="ECO:0000313" key="3">
    <source>
        <dbReference type="EMBL" id="MBP1992815.1"/>
    </source>
</evidence>
<feature type="coiled-coil region" evidence="1">
    <location>
        <begin position="159"/>
        <end position="203"/>
    </location>
</feature>